<dbReference type="KEGG" id="psuu:Psuf_074170"/>
<dbReference type="PANTHER" id="PTHR44379:SF8">
    <property type="entry name" value="XANTHINE DEHYDROGENASE IRON-SULFUR-BINDING SUBUNIT XDHC-RELATED"/>
    <property type="match status" value="1"/>
</dbReference>
<dbReference type="PANTHER" id="PTHR44379">
    <property type="entry name" value="OXIDOREDUCTASE WITH IRON-SULFUR SUBUNIT"/>
    <property type="match status" value="1"/>
</dbReference>
<evidence type="ECO:0008006" key="9">
    <source>
        <dbReference type="Google" id="ProtNLM"/>
    </source>
</evidence>
<dbReference type="InterPro" id="IPR036010">
    <property type="entry name" value="2Fe-2S_ferredoxin-like_sf"/>
</dbReference>
<sequence>MKPPAQTPGTGLDQGSGAFHCADGPVGGGPGPAASLARVEAPLTVNGTAHRLPLEDRALLLDVLRDRLRLTGAKRSCDVQVCGACTVLVGGEPVSSCCFLAHDAIGREVCTIEGYAAQESFAAVAEAFSRHNAFQCGYCAPGFLMTLKPLLERGALRSRADVEREFAGNLCRCTGYRAILDAICDLAGIAP</sequence>
<dbReference type="InterPro" id="IPR012675">
    <property type="entry name" value="Beta-grasp_dom_sf"/>
</dbReference>
<keyword evidence="8" id="KW-1185">Reference proteome</keyword>
<dbReference type="EMBL" id="AP022871">
    <property type="protein sequence ID" value="BCB90104.1"/>
    <property type="molecule type" value="Genomic_DNA"/>
</dbReference>
<dbReference type="SUPFAM" id="SSF47741">
    <property type="entry name" value="CO dehydrogenase ISP C-domain like"/>
    <property type="match status" value="1"/>
</dbReference>
<dbReference type="InterPro" id="IPR001041">
    <property type="entry name" value="2Fe-2S_ferredoxin-type"/>
</dbReference>
<evidence type="ECO:0000259" key="6">
    <source>
        <dbReference type="Pfam" id="PF01799"/>
    </source>
</evidence>
<evidence type="ECO:0000313" key="7">
    <source>
        <dbReference type="EMBL" id="BCB90104.1"/>
    </source>
</evidence>
<evidence type="ECO:0000259" key="5">
    <source>
        <dbReference type="Pfam" id="PF00111"/>
    </source>
</evidence>
<feature type="domain" description="[2Fe-2S]-binding" evidence="6">
    <location>
        <begin position="111"/>
        <end position="183"/>
    </location>
</feature>
<feature type="domain" description="2Fe-2S ferredoxin-type" evidence="5">
    <location>
        <begin position="44"/>
        <end position="103"/>
    </location>
</feature>
<gene>
    <name evidence="7" type="ORF">Psuf_074170</name>
</gene>
<dbReference type="GO" id="GO:0051537">
    <property type="term" value="F:2 iron, 2 sulfur cluster binding"/>
    <property type="evidence" value="ECO:0007669"/>
    <property type="project" value="UniProtKB-KW"/>
</dbReference>
<evidence type="ECO:0000256" key="3">
    <source>
        <dbReference type="ARBA" id="ARBA00023004"/>
    </source>
</evidence>
<keyword evidence="3" id="KW-0408">Iron</keyword>
<dbReference type="GO" id="GO:0046872">
    <property type="term" value="F:metal ion binding"/>
    <property type="evidence" value="ECO:0007669"/>
    <property type="project" value="UniProtKB-KW"/>
</dbReference>
<keyword evidence="4" id="KW-0411">Iron-sulfur</keyword>
<dbReference type="Pfam" id="PF00111">
    <property type="entry name" value="Fer2"/>
    <property type="match status" value="1"/>
</dbReference>
<dbReference type="InterPro" id="IPR002888">
    <property type="entry name" value="2Fe-2S-bd"/>
</dbReference>
<keyword evidence="2" id="KW-0479">Metal-binding</keyword>
<dbReference type="Pfam" id="PF01799">
    <property type="entry name" value="Fer2_2"/>
    <property type="match status" value="1"/>
</dbReference>
<dbReference type="Gene3D" id="3.10.20.30">
    <property type="match status" value="1"/>
</dbReference>
<evidence type="ECO:0000256" key="4">
    <source>
        <dbReference type="ARBA" id="ARBA00023014"/>
    </source>
</evidence>
<evidence type="ECO:0000256" key="2">
    <source>
        <dbReference type="ARBA" id="ARBA00022723"/>
    </source>
</evidence>
<accession>A0A6F8YVL8</accession>
<dbReference type="Proteomes" id="UP000503011">
    <property type="component" value="Chromosome"/>
</dbReference>
<keyword evidence="1" id="KW-0001">2Fe-2S</keyword>
<evidence type="ECO:0000256" key="1">
    <source>
        <dbReference type="ARBA" id="ARBA00022714"/>
    </source>
</evidence>
<dbReference type="SUPFAM" id="SSF54292">
    <property type="entry name" value="2Fe-2S ferredoxin-like"/>
    <property type="match status" value="1"/>
</dbReference>
<reference evidence="7 8" key="2">
    <citation type="submission" date="2020-03" db="EMBL/GenBank/DDBJ databases">
        <authorList>
            <person name="Ichikawa N."/>
            <person name="Kimura A."/>
            <person name="Kitahashi Y."/>
            <person name="Uohara A."/>
        </authorList>
    </citation>
    <scope>NUCLEOTIDE SEQUENCE [LARGE SCALE GENOMIC DNA]</scope>
    <source>
        <strain evidence="7 8">NBRC 105367</strain>
    </source>
</reference>
<reference evidence="7 8" key="1">
    <citation type="submission" date="2020-03" db="EMBL/GenBank/DDBJ databases">
        <title>Whole genome shotgun sequence of Phytohabitans suffuscus NBRC 105367.</title>
        <authorList>
            <person name="Komaki H."/>
            <person name="Tamura T."/>
        </authorList>
    </citation>
    <scope>NUCLEOTIDE SEQUENCE [LARGE SCALE GENOMIC DNA]</scope>
    <source>
        <strain evidence="7 8">NBRC 105367</strain>
    </source>
</reference>
<evidence type="ECO:0000313" key="8">
    <source>
        <dbReference type="Proteomes" id="UP000503011"/>
    </source>
</evidence>
<dbReference type="GO" id="GO:0016491">
    <property type="term" value="F:oxidoreductase activity"/>
    <property type="evidence" value="ECO:0007669"/>
    <property type="project" value="InterPro"/>
</dbReference>
<organism evidence="7 8">
    <name type="scientific">Phytohabitans suffuscus</name>
    <dbReference type="NCBI Taxonomy" id="624315"/>
    <lineage>
        <taxon>Bacteria</taxon>
        <taxon>Bacillati</taxon>
        <taxon>Actinomycetota</taxon>
        <taxon>Actinomycetes</taxon>
        <taxon>Micromonosporales</taxon>
        <taxon>Micromonosporaceae</taxon>
    </lineage>
</organism>
<dbReference type="AlphaFoldDB" id="A0A6F8YVL8"/>
<dbReference type="InterPro" id="IPR051452">
    <property type="entry name" value="Diverse_Oxidoreductases"/>
</dbReference>
<dbReference type="Gene3D" id="1.10.150.120">
    <property type="entry name" value="[2Fe-2S]-binding domain"/>
    <property type="match status" value="1"/>
</dbReference>
<proteinExistence type="predicted"/>
<name>A0A6F8YVL8_9ACTN</name>
<protein>
    <recommendedName>
        <fullName evidence="9">2Fe-2S ferredoxin-type domain-containing protein</fullName>
    </recommendedName>
</protein>
<dbReference type="InterPro" id="IPR036884">
    <property type="entry name" value="2Fe-2S-bd_dom_sf"/>
</dbReference>